<dbReference type="Gene3D" id="1.10.1410.10">
    <property type="match status" value="1"/>
</dbReference>
<dbReference type="GO" id="GO:1990817">
    <property type="term" value="F:poly(A) RNA polymerase activity"/>
    <property type="evidence" value="ECO:0007669"/>
    <property type="project" value="UniProtKB-EC"/>
</dbReference>
<evidence type="ECO:0000256" key="6">
    <source>
        <dbReference type="ARBA" id="ARBA00022842"/>
    </source>
</evidence>
<keyword evidence="6" id="KW-0460">Magnesium</keyword>
<feature type="region of interest" description="Disordered" evidence="7">
    <location>
        <begin position="1"/>
        <end position="108"/>
    </location>
</feature>
<feature type="region of interest" description="Disordered" evidence="7">
    <location>
        <begin position="816"/>
        <end position="867"/>
    </location>
</feature>
<feature type="compositionally biased region" description="Basic residues" evidence="7">
    <location>
        <begin position="950"/>
        <end position="964"/>
    </location>
</feature>
<keyword evidence="4" id="KW-0808">Transferase</keyword>
<evidence type="ECO:0000259" key="8">
    <source>
        <dbReference type="Pfam" id="PF03828"/>
    </source>
</evidence>
<organism evidence="10 11">
    <name type="scientific">Cladonia borealis</name>
    <dbReference type="NCBI Taxonomy" id="184061"/>
    <lineage>
        <taxon>Eukaryota</taxon>
        <taxon>Fungi</taxon>
        <taxon>Dikarya</taxon>
        <taxon>Ascomycota</taxon>
        <taxon>Pezizomycotina</taxon>
        <taxon>Lecanoromycetes</taxon>
        <taxon>OSLEUM clade</taxon>
        <taxon>Lecanoromycetidae</taxon>
        <taxon>Lecanorales</taxon>
        <taxon>Lecanorineae</taxon>
        <taxon>Cladoniaceae</taxon>
        <taxon>Cladonia</taxon>
    </lineage>
</organism>
<dbReference type="GO" id="GO:0031499">
    <property type="term" value="C:TRAMP complex"/>
    <property type="evidence" value="ECO:0007669"/>
    <property type="project" value="TreeGrafter"/>
</dbReference>
<feature type="compositionally biased region" description="Basic and acidic residues" evidence="7">
    <location>
        <begin position="288"/>
        <end position="298"/>
    </location>
</feature>
<comment type="cofactor">
    <cofactor evidence="1">
        <name>Mn(2+)</name>
        <dbReference type="ChEBI" id="CHEBI:29035"/>
    </cofactor>
</comment>
<dbReference type="SUPFAM" id="SSF81631">
    <property type="entry name" value="PAP/OAS1 substrate-binding domain"/>
    <property type="match status" value="1"/>
</dbReference>
<dbReference type="GO" id="GO:0005730">
    <property type="term" value="C:nucleolus"/>
    <property type="evidence" value="ECO:0007669"/>
    <property type="project" value="TreeGrafter"/>
</dbReference>
<dbReference type="InterPro" id="IPR043519">
    <property type="entry name" value="NT_sf"/>
</dbReference>
<dbReference type="PANTHER" id="PTHR23092:SF15">
    <property type="entry name" value="INACTIVE NON-CANONICAL POLY(A) RNA POLYMERASE PROTEIN TRF4-2-RELATED"/>
    <property type="match status" value="1"/>
</dbReference>
<keyword evidence="11" id="KW-1185">Reference proteome</keyword>
<proteinExistence type="inferred from homology"/>
<evidence type="ECO:0000313" key="11">
    <source>
        <dbReference type="Proteomes" id="UP001166286"/>
    </source>
</evidence>
<sequence length="993" mass="110926">MSTYRPSYDDRPRSYHDLPPPPPPSDFLPPLPYGPPPSYDAHHRNGGDSWRPPDKPERRNGFTFRNDGAAPQYPREQDYLRPTRSMQYAMQENSRRRPRNQHQDIMNLNHARRGQYFQSGRFNRNVPSERPLLRHQDAGKDMNEQLLGMAAGQAGASKFMPAEDVSDSDEEQMDESDSDAGQSDAGNADLADGQESEEQLEPSAKRRALIPRYRNAQDGASEPKWSNPDPYTVLPPIDDSQRKRKDVVKLIRKARKEAEVTAAERNQVAANDDFISFGMDDETPGMTKEIRSNPDVDGLERDGAGMPGAPTGPRQFSHLNNLHGSDVPGVSGPYISAQSLGPPPDLPQFSTVRASRILPDTGLSVAGNSMKDRVMIVDRTDDTALGSRKRTHDDVIKETTARSGKPARKGNRLEGSVLAEWIANENVDSTPWLRKDDRFTANAGFRLHKEICDFYDFVKPQDFEQTVREELLSRLQDVISKQLPHCRVHCFGSFAAGFYLPTADMDVVIVSESYRSRGQKVICQTKSQMLSLSRFLEKSQLAQPGSVEVISGAKVPIIKFIDRVTAVKIDVSFENNTGVVANDTFAAWKREFPAMPVLVTVIKQFLMMRGLNEVQHGGLGGFSVTCLVTSLLQNMPRVQTGELIPEEHLGEMLIEFLDFYGNRLDTTRTGLMMDPPGYFDKQAYRRPNFRGAVYQPNKADRLAIIDPNNPDNDISGGSKETMCIFDQFSEAHSAILTAIKESNRPSMLDWLLGGNYESFGWQRNHLLKLYNEKWAPSADIRNQHRLLERTEEWLRGGNTTPADPPSAVAANMQNVEALPKSNGPGPKATKAREEELRAQKNRALSLRRQYPDMKDVPTEVSKQQKKRLIQRYEQEKIATGLSRELWSGTSGAGQSAKPKKHEATKGKKKRSAQVKASLLTSSGTVPTNVNEPDSTSISAANLPPRPAPKVQKRAARRNLRKKQHATSQNPNVVSQPSARNLKGLTHNDPINVD</sequence>
<dbReference type="GO" id="GO:0003729">
    <property type="term" value="F:mRNA binding"/>
    <property type="evidence" value="ECO:0007669"/>
    <property type="project" value="TreeGrafter"/>
</dbReference>
<protein>
    <recommendedName>
        <fullName evidence="3">polynucleotide adenylyltransferase</fullName>
        <ecNumber evidence="3">2.7.7.19</ecNumber>
    </recommendedName>
</protein>
<evidence type="ECO:0000256" key="4">
    <source>
        <dbReference type="ARBA" id="ARBA00022679"/>
    </source>
</evidence>
<dbReference type="InterPro" id="IPR002058">
    <property type="entry name" value="PAP_assoc"/>
</dbReference>
<feature type="region of interest" description="Disordered" evidence="7">
    <location>
        <begin position="275"/>
        <end position="298"/>
    </location>
</feature>
<dbReference type="Proteomes" id="UP001166286">
    <property type="component" value="Unassembled WGS sequence"/>
</dbReference>
<dbReference type="Pfam" id="PF03828">
    <property type="entry name" value="PAP_assoc"/>
    <property type="match status" value="1"/>
</dbReference>
<feature type="compositionally biased region" description="Basic residues" evidence="7">
    <location>
        <begin position="897"/>
        <end position="912"/>
    </location>
</feature>
<dbReference type="EC" id="2.7.7.19" evidence="3"/>
<feature type="compositionally biased region" description="Basic and acidic residues" evidence="7">
    <location>
        <begin position="7"/>
        <end position="16"/>
    </location>
</feature>
<dbReference type="GO" id="GO:0043634">
    <property type="term" value="P:polyadenylation-dependent ncRNA catabolic process"/>
    <property type="evidence" value="ECO:0007669"/>
    <property type="project" value="TreeGrafter"/>
</dbReference>
<dbReference type="GO" id="GO:0031123">
    <property type="term" value="P:RNA 3'-end processing"/>
    <property type="evidence" value="ECO:0007669"/>
    <property type="project" value="TreeGrafter"/>
</dbReference>
<feature type="compositionally biased region" description="Pro residues" evidence="7">
    <location>
        <begin position="18"/>
        <end position="38"/>
    </location>
</feature>
<dbReference type="SUPFAM" id="SSF81301">
    <property type="entry name" value="Nucleotidyltransferase"/>
    <property type="match status" value="1"/>
</dbReference>
<evidence type="ECO:0000256" key="5">
    <source>
        <dbReference type="ARBA" id="ARBA00022723"/>
    </source>
</evidence>
<dbReference type="Pfam" id="PF22600">
    <property type="entry name" value="MTPAP-like_central"/>
    <property type="match status" value="1"/>
</dbReference>
<feature type="compositionally biased region" description="Polar residues" evidence="7">
    <location>
        <begin position="965"/>
        <end position="978"/>
    </location>
</feature>
<feature type="region of interest" description="Disordered" evidence="7">
    <location>
        <begin position="883"/>
        <end position="993"/>
    </location>
</feature>
<keyword evidence="5" id="KW-0479">Metal-binding</keyword>
<dbReference type="EMBL" id="JAFEKC020000020">
    <property type="protein sequence ID" value="KAK0508593.1"/>
    <property type="molecule type" value="Genomic_DNA"/>
</dbReference>
<comment type="caution">
    <text evidence="10">The sequence shown here is derived from an EMBL/GenBank/DDBJ whole genome shotgun (WGS) entry which is preliminary data.</text>
</comment>
<dbReference type="GO" id="GO:0046872">
    <property type="term" value="F:metal ion binding"/>
    <property type="evidence" value="ECO:0007669"/>
    <property type="project" value="UniProtKB-KW"/>
</dbReference>
<evidence type="ECO:0000256" key="1">
    <source>
        <dbReference type="ARBA" id="ARBA00001936"/>
    </source>
</evidence>
<feature type="compositionally biased region" description="Acidic residues" evidence="7">
    <location>
        <begin position="164"/>
        <end position="178"/>
    </location>
</feature>
<feature type="domain" description="Poly(A) RNA polymerase mitochondrial-like central palm" evidence="9">
    <location>
        <begin position="447"/>
        <end position="587"/>
    </location>
</feature>
<dbReference type="Gene3D" id="3.30.460.10">
    <property type="entry name" value="Beta Polymerase, domain 2"/>
    <property type="match status" value="1"/>
</dbReference>
<feature type="compositionally biased region" description="Polar residues" evidence="7">
    <location>
        <begin position="918"/>
        <end position="939"/>
    </location>
</feature>
<dbReference type="InterPro" id="IPR054708">
    <property type="entry name" value="MTPAP-like_central"/>
</dbReference>
<feature type="compositionally biased region" description="Basic and acidic residues" evidence="7">
    <location>
        <begin position="40"/>
        <end position="60"/>
    </location>
</feature>
<evidence type="ECO:0000259" key="9">
    <source>
        <dbReference type="Pfam" id="PF22600"/>
    </source>
</evidence>
<gene>
    <name evidence="10" type="ORF">JMJ35_008869</name>
</gene>
<dbReference type="PANTHER" id="PTHR23092">
    <property type="entry name" value="POLY(A) RNA POLYMERASE"/>
    <property type="match status" value="1"/>
</dbReference>
<dbReference type="GO" id="GO:0010605">
    <property type="term" value="P:negative regulation of macromolecule metabolic process"/>
    <property type="evidence" value="ECO:0007669"/>
    <property type="project" value="UniProtKB-ARBA"/>
</dbReference>
<dbReference type="AlphaFoldDB" id="A0AA39QSZ5"/>
<evidence type="ECO:0000313" key="10">
    <source>
        <dbReference type="EMBL" id="KAK0508593.1"/>
    </source>
</evidence>
<evidence type="ECO:0000256" key="3">
    <source>
        <dbReference type="ARBA" id="ARBA00012388"/>
    </source>
</evidence>
<comment type="similarity">
    <text evidence="2">Belongs to the DNA polymerase type-B-like family.</text>
</comment>
<feature type="domain" description="PAP-associated" evidence="8">
    <location>
        <begin position="648"/>
        <end position="712"/>
    </location>
</feature>
<evidence type="ECO:0000256" key="7">
    <source>
        <dbReference type="SAM" id="MobiDB-lite"/>
    </source>
</evidence>
<name>A0AA39QSZ5_9LECA</name>
<reference evidence="10" key="1">
    <citation type="submission" date="2023-03" db="EMBL/GenBank/DDBJ databases">
        <title>Complete genome of Cladonia borealis.</title>
        <authorList>
            <person name="Park H."/>
        </authorList>
    </citation>
    <scope>NUCLEOTIDE SEQUENCE</scope>
    <source>
        <strain evidence="10">ANT050790</strain>
    </source>
</reference>
<accession>A0AA39QSZ5</accession>
<dbReference type="CDD" id="cd05402">
    <property type="entry name" value="NT_PAP_TUTase"/>
    <property type="match status" value="1"/>
</dbReference>
<dbReference type="FunFam" id="3.30.460.10:FF:000006">
    <property type="entry name" value="non-canonical poly(A) RNA polymerase PAPD5"/>
    <property type="match status" value="1"/>
</dbReference>
<dbReference type="InterPro" id="IPR045862">
    <property type="entry name" value="Trf4-like"/>
</dbReference>
<evidence type="ECO:0000256" key="2">
    <source>
        <dbReference type="ARBA" id="ARBA00008593"/>
    </source>
</evidence>
<feature type="region of interest" description="Disordered" evidence="7">
    <location>
        <begin position="161"/>
        <end position="244"/>
    </location>
</feature>